<dbReference type="RefSeq" id="WP_163691499.1">
    <property type="nucleotide sequence ID" value="NZ_FXTW01000001.1"/>
</dbReference>
<sequence>MKNRRIILVMGVFLLNSCIVKSLFPFYTKDSISFERKFIGKWHDEKNNYCEVFSFKEMYLKDKKVSSPEDLSPEDLEEYKMYKDGYYVELSDEDRNASFVAMPFKIRDQLFLDFSLFDVDMNTINPVATGHFVGMHTLAKLEFSNDNNSVELLWFSEKKLVQLLDEDRIKIKHERTGVNQSGYLLTASSEELERFITKYIDSDIQDKWKGETIQYYFKR</sequence>
<protein>
    <submittedName>
        <fullName evidence="1">Uncharacterized protein</fullName>
    </submittedName>
</protein>
<accession>A0A6P0U8G2</accession>
<evidence type="ECO:0000313" key="1">
    <source>
        <dbReference type="EMBL" id="NER09445.1"/>
    </source>
</evidence>
<gene>
    <name evidence="1" type="ORF">GWK09_02865</name>
</gene>
<name>A0A6P0U8G2_9FLAO</name>
<dbReference type="EMBL" id="JAABOP010000001">
    <property type="protein sequence ID" value="NER09445.1"/>
    <property type="molecule type" value="Genomic_DNA"/>
</dbReference>
<dbReference type="AlphaFoldDB" id="A0A6P0U8G2"/>
<evidence type="ECO:0000313" key="2">
    <source>
        <dbReference type="Proteomes" id="UP000468443"/>
    </source>
</evidence>
<organism evidence="1 2">
    <name type="scientific">Muriicola jejuensis</name>
    <dbReference type="NCBI Taxonomy" id="504488"/>
    <lineage>
        <taxon>Bacteria</taxon>
        <taxon>Pseudomonadati</taxon>
        <taxon>Bacteroidota</taxon>
        <taxon>Flavobacteriia</taxon>
        <taxon>Flavobacteriales</taxon>
        <taxon>Flavobacteriaceae</taxon>
        <taxon>Muriicola</taxon>
    </lineage>
</organism>
<dbReference type="Proteomes" id="UP000468443">
    <property type="component" value="Unassembled WGS sequence"/>
</dbReference>
<comment type="caution">
    <text evidence="1">The sequence shown here is derived from an EMBL/GenBank/DDBJ whole genome shotgun (WGS) entry which is preliminary data.</text>
</comment>
<reference evidence="1 2" key="1">
    <citation type="submission" date="2020-01" db="EMBL/GenBank/DDBJ databases">
        <title>Muriicola jejuensis KCTC 22299.</title>
        <authorList>
            <person name="Wang G."/>
        </authorList>
    </citation>
    <scope>NUCLEOTIDE SEQUENCE [LARGE SCALE GENOMIC DNA]</scope>
    <source>
        <strain evidence="1 2">KCTC 22299</strain>
    </source>
</reference>
<keyword evidence="2" id="KW-1185">Reference proteome</keyword>
<proteinExistence type="predicted"/>